<dbReference type="GO" id="GO:0015421">
    <property type="term" value="F:ABC-type oligopeptide transporter activity"/>
    <property type="evidence" value="ECO:0007669"/>
    <property type="project" value="TreeGrafter"/>
</dbReference>
<evidence type="ECO:0000256" key="2">
    <source>
        <dbReference type="ARBA" id="ARBA00007577"/>
    </source>
</evidence>
<dbReference type="PROSITE" id="PS50893">
    <property type="entry name" value="ABC_TRANSPORTER_2"/>
    <property type="match status" value="1"/>
</dbReference>
<comment type="subcellular location">
    <subcellularLocation>
        <location evidence="1">Membrane</location>
        <topology evidence="1">Multi-pass membrane protein</topology>
    </subcellularLocation>
</comment>
<sequence length="188" mass="20537">LTGQILFDGHDVNTLNINCYRSQITLQQEPVLYATTIKDNIKLGSLENPDDISPERIVDVCRQSNIPDFIVSLPDGYDTLCGTKGVLLSGGQKQRIAIARALIREPKVLLLDEATSALDSESEKVVQSALDQTAKGRTTIAVAHRLSTIQNADKIFVLGGAKVVEEGTHFELLAKRGEYHELVQAQAL</sequence>
<dbReference type="InterPro" id="IPR017871">
    <property type="entry name" value="ABC_transporter-like_CS"/>
</dbReference>
<dbReference type="PANTHER" id="PTHR43394:SF1">
    <property type="entry name" value="ATP-BINDING CASSETTE SUB-FAMILY B MEMBER 10, MITOCHONDRIAL"/>
    <property type="match status" value="1"/>
</dbReference>
<dbReference type="PROSITE" id="PS00211">
    <property type="entry name" value="ABC_TRANSPORTER_1"/>
    <property type="match status" value="1"/>
</dbReference>
<comment type="similarity">
    <text evidence="2">Belongs to the ABC transporter superfamily. ABCB family. Multidrug resistance exporter (TC 3.A.1.201) subfamily.</text>
</comment>
<dbReference type="Gene3D" id="3.40.50.300">
    <property type="entry name" value="P-loop containing nucleotide triphosphate hydrolases"/>
    <property type="match status" value="1"/>
</dbReference>
<dbReference type="InterPro" id="IPR003439">
    <property type="entry name" value="ABC_transporter-like_ATP-bd"/>
</dbReference>
<dbReference type="STRING" id="675824.A0A1E3Q2N3"/>
<keyword evidence="4" id="KW-0547">Nucleotide-binding</keyword>
<evidence type="ECO:0000256" key="5">
    <source>
        <dbReference type="ARBA" id="ARBA00022840"/>
    </source>
</evidence>
<dbReference type="SUPFAM" id="SSF52540">
    <property type="entry name" value="P-loop containing nucleoside triphosphate hydrolases"/>
    <property type="match status" value="1"/>
</dbReference>
<dbReference type="GO" id="GO:0005524">
    <property type="term" value="F:ATP binding"/>
    <property type="evidence" value="ECO:0007669"/>
    <property type="project" value="UniProtKB-KW"/>
</dbReference>
<name>A0A1E3Q2N3_LIPST</name>
<feature type="non-terminal residue" evidence="9">
    <location>
        <position position="188"/>
    </location>
</feature>
<keyword evidence="5" id="KW-0067">ATP-binding</keyword>
<proteinExistence type="inferred from homology"/>
<evidence type="ECO:0000313" key="10">
    <source>
        <dbReference type="Proteomes" id="UP000094385"/>
    </source>
</evidence>
<feature type="domain" description="ABC transporter" evidence="8">
    <location>
        <begin position="1"/>
        <end position="185"/>
    </location>
</feature>
<dbReference type="PANTHER" id="PTHR43394">
    <property type="entry name" value="ATP-DEPENDENT PERMEASE MDL1, MITOCHONDRIAL"/>
    <property type="match status" value="1"/>
</dbReference>
<keyword evidence="6" id="KW-1133">Transmembrane helix</keyword>
<keyword evidence="7" id="KW-0472">Membrane</keyword>
<evidence type="ECO:0000256" key="7">
    <source>
        <dbReference type="ARBA" id="ARBA00023136"/>
    </source>
</evidence>
<organism evidence="9 10">
    <name type="scientific">Lipomyces starkeyi NRRL Y-11557</name>
    <dbReference type="NCBI Taxonomy" id="675824"/>
    <lineage>
        <taxon>Eukaryota</taxon>
        <taxon>Fungi</taxon>
        <taxon>Dikarya</taxon>
        <taxon>Ascomycota</taxon>
        <taxon>Saccharomycotina</taxon>
        <taxon>Lipomycetes</taxon>
        <taxon>Lipomycetales</taxon>
        <taxon>Lipomycetaceae</taxon>
        <taxon>Lipomyces</taxon>
    </lineage>
</organism>
<dbReference type="EMBL" id="KV454297">
    <property type="protein sequence ID" value="ODQ71422.1"/>
    <property type="molecule type" value="Genomic_DNA"/>
</dbReference>
<accession>A0A1E3Q2N3</accession>
<dbReference type="GO" id="GO:0090374">
    <property type="term" value="P:oligopeptide export from mitochondrion"/>
    <property type="evidence" value="ECO:0007669"/>
    <property type="project" value="TreeGrafter"/>
</dbReference>
<evidence type="ECO:0000256" key="3">
    <source>
        <dbReference type="ARBA" id="ARBA00022692"/>
    </source>
</evidence>
<gene>
    <name evidence="9" type="ORF">LIPSTDRAFT_44669</name>
</gene>
<evidence type="ECO:0000256" key="6">
    <source>
        <dbReference type="ARBA" id="ARBA00022989"/>
    </source>
</evidence>
<reference evidence="9 10" key="1">
    <citation type="journal article" date="2016" name="Proc. Natl. Acad. Sci. U.S.A.">
        <title>Comparative genomics of biotechnologically important yeasts.</title>
        <authorList>
            <person name="Riley R."/>
            <person name="Haridas S."/>
            <person name="Wolfe K.H."/>
            <person name="Lopes M.R."/>
            <person name="Hittinger C.T."/>
            <person name="Goeker M."/>
            <person name="Salamov A.A."/>
            <person name="Wisecaver J.H."/>
            <person name="Long T.M."/>
            <person name="Calvey C.H."/>
            <person name="Aerts A.L."/>
            <person name="Barry K.W."/>
            <person name="Choi C."/>
            <person name="Clum A."/>
            <person name="Coughlan A.Y."/>
            <person name="Deshpande S."/>
            <person name="Douglass A.P."/>
            <person name="Hanson S.J."/>
            <person name="Klenk H.-P."/>
            <person name="LaButti K.M."/>
            <person name="Lapidus A."/>
            <person name="Lindquist E.A."/>
            <person name="Lipzen A.M."/>
            <person name="Meier-Kolthoff J.P."/>
            <person name="Ohm R.A."/>
            <person name="Otillar R.P."/>
            <person name="Pangilinan J.L."/>
            <person name="Peng Y."/>
            <person name="Rokas A."/>
            <person name="Rosa C.A."/>
            <person name="Scheuner C."/>
            <person name="Sibirny A.A."/>
            <person name="Slot J.C."/>
            <person name="Stielow J.B."/>
            <person name="Sun H."/>
            <person name="Kurtzman C.P."/>
            <person name="Blackwell M."/>
            <person name="Grigoriev I.V."/>
            <person name="Jeffries T.W."/>
        </authorList>
    </citation>
    <scope>NUCLEOTIDE SEQUENCE [LARGE SCALE GENOMIC DNA]</scope>
    <source>
        <strain evidence="9 10">NRRL Y-11557</strain>
    </source>
</reference>
<evidence type="ECO:0000256" key="4">
    <source>
        <dbReference type="ARBA" id="ARBA00022741"/>
    </source>
</evidence>
<dbReference type="OrthoDB" id="6500128at2759"/>
<dbReference type="Proteomes" id="UP000094385">
    <property type="component" value="Unassembled WGS sequence"/>
</dbReference>
<keyword evidence="10" id="KW-1185">Reference proteome</keyword>
<dbReference type="InterPro" id="IPR039421">
    <property type="entry name" value="Type_1_exporter"/>
</dbReference>
<dbReference type="Pfam" id="PF00005">
    <property type="entry name" value="ABC_tran"/>
    <property type="match status" value="1"/>
</dbReference>
<keyword evidence="3" id="KW-0812">Transmembrane</keyword>
<dbReference type="GO" id="GO:0016887">
    <property type="term" value="F:ATP hydrolysis activity"/>
    <property type="evidence" value="ECO:0007669"/>
    <property type="project" value="InterPro"/>
</dbReference>
<dbReference type="InterPro" id="IPR027417">
    <property type="entry name" value="P-loop_NTPase"/>
</dbReference>
<dbReference type="GO" id="GO:0005743">
    <property type="term" value="C:mitochondrial inner membrane"/>
    <property type="evidence" value="ECO:0007669"/>
    <property type="project" value="TreeGrafter"/>
</dbReference>
<evidence type="ECO:0000259" key="8">
    <source>
        <dbReference type="PROSITE" id="PS50893"/>
    </source>
</evidence>
<dbReference type="FunFam" id="3.40.50.300:FF:000913">
    <property type="entry name" value="ABC multidrug transporter SitT"/>
    <property type="match status" value="1"/>
</dbReference>
<evidence type="ECO:0000313" key="9">
    <source>
        <dbReference type="EMBL" id="ODQ71422.1"/>
    </source>
</evidence>
<feature type="non-terminal residue" evidence="9">
    <location>
        <position position="1"/>
    </location>
</feature>
<dbReference type="AlphaFoldDB" id="A0A1E3Q2N3"/>
<evidence type="ECO:0000256" key="1">
    <source>
        <dbReference type="ARBA" id="ARBA00004141"/>
    </source>
</evidence>
<protein>
    <recommendedName>
        <fullName evidence="8">ABC transporter domain-containing protein</fullName>
    </recommendedName>
</protein>